<evidence type="ECO:0000256" key="5">
    <source>
        <dbReference type="ARBA" id="ARBA00023136"/>
    </source>
</evidence>
<keyword evidence="10" id="KW-1185">Reference proteome</keyword>
<dbReference type="STRING" id="596327.PORUE0001_0634"/>
<keyword evidence="5 6" id="KW-0472">Membrane</keyword>
<keyword evidence="2" id="KW-1003">Cell membrane</keyword>
<feature type="transmembrane region" description="Helical" evidence="6">
    <location>
        <begin position="507"/>
        <end position="526"/>
    </location>
</feature>
<dbReference type="eggNOG" id="COG3206">
    <property type="taxonomic scope" value="Bacteria"/>
</dbReference>
<organism evidence="9 10">
    <name type="scientific">Porphyromonas uenonis 60-3</name>
    <dbReference type="NCBI Taxonomy" id="596327"/>
    <lineage>
        <taxon>Bacteria</taxon>
        <taxon>Pseudomonadati</taxon>
        <taxon>Bacteroidota</taxon>
        <taxon>Bacteroidia</taxon>
        <taxon>Bacteroidales</taxon>
        <taxon>Porphyromonadaceae</taxon>
        <taxon>Porphyromonas</taxon>
    </lineage>
</organism>
<accession>C2MBF7</accession>
<evidence type="ECO:0000259" key="8">
    <source>
        <dbReference type="Pfam" id="PF13807"/>
    </source>
</evidence>
<dbReference type="InterPro" id="IPR003856">
    <property type="entry name" value="LPS_length_determ_N"/>
</dbReference>
<dbReference type="GO" id="GO:0004713">
    <property type="term" value="F:protein tyrosine kinase activity"/>
    <property type="evidence" value="ECO:0007669"/>
    <property type="project" value="TreeGrafter"/>
</dbReference>
<evidence type="ECO:0000313" key="10">
    <source>
        <dbReference type="Proteomes" id="UP000003303"/>
    </source>
</evidence>
<evidence type="ECO:0000256" key="2">
    <source>
        <dbReference type="ARBA" id="ARBA00022475"/>
    </source>
</evidence>
<proteinExistence type="predicted"/>
<evidence type="ECO:0000313" key="9">
    <source>
        <dbReference type="EMBL" id="EEK16926.1"/>
    </source>
</evidence>
<reference evidence="9 10" key="1">
    <citation type="submission" date="2009-04" db="EMBL/GenBank/DDBJ databases">
        <authorList>
            <person name="Sebastian Y."/>
            <person name="Madupu R."/>
            <person name="Durkin A.S."/>
            <person name="Torralba M."/>
            <person name="Methe B."/>
            <person name="Sutton G.G."/>
            <person name="Strausberg R.L."/>
            <person name="Nelson K.E."/>
        </authorList>
    </citation>
    <scope>NUCLEOTIDE SEQUENCE [LARGE SCALE GENOMIC DNA]</scope>
    <source>
        <strain evidence="9 10">60-3</strain>
    </source>
</reference>
<dbReference type="Proteomes" id="UP000003303">
    <property type="component" value="Unassembled WGS sequence"/>
</dbReference>
<name>C2MBF7_9PORP</name>
<dbReference type="EMBL" id="ACLR01000123">
    <property type="protein sequence ID" value="EEK16926.1"/>
    <property type="molecule type" value="Genomic_DNA"/>
</dbReference>
<dbReference type="Pfam" id="PF13807">
    <property type="entry name" value="GNVR"/>
    <property type="match status" value="1"/>
</dbReference>
<feature type="domain" description="Tyrosine-protein kinase G-rich" evidence="8">
    <location>
        <begin position="449"/>
        <end position="528"/>
    </location>
</feature>
<protein>
    <submittedName>
        <fullName evidence="9">Chain length determinant protein</fullName>
    </submittedName>
</protein>
<evidence type="ECO:0000256" key="6">
    <source>
        <dbReference type="SAM" id="Phobius"/>
    </source>
</evidence>
<sequence length="566" mass="63155">MEYATDSIQQEPARSLEEASTLSLQDILMILKANWLFILLSLIVCLTLGFLYIKSSPHQYSRSASLLIKNETPMSSAMQQLAQFAGDKHAYSDDVSNQIIILSTERVVSETVRRLGLDVQYHYNAGLREKDLYKQSPVSIRFVNADPDEKITLRVKPDKGSDSQVILYDIKSSLVGKVQEPITAPLGDTIATPIGQVVVEATPYYSNFPSYEVLKVQKENFHSIVDSYMRSLQVSLQQKDASVIKLTMQSSNPQLAEDFLSTLILVYTELEREDKVKVAESTQRFVDDRLAIISSELGQVDAEIEGFKQSQQIADIQAEAQEYIKGRSEIKTRLVELNNSISIAQFVRGHLKDKNQMEALIPANVGIASPAIEAAIAKYNELLLKRDQLQANSSSQNPLVQELNTQLAAQRLSIITSIDNLISTLEVERQGILSEQSSYKGRITSVPMQERIVGSIYRQQKIKEELYLFLLNVREQNALSIESAESNARLIQAPTGPVAPVSPRVPIIMLAAGLLGLLIPTAIIYIRSIANNKVRGKADSRALHDYTCTRRGATLQGLQAPRQEYW</sequence>
<feature type="domain" description="Polysaccharide chain length determinant N-terminal" evidence="7">
    <location>
        <begin position="21"/>
        <end position="114"/>
    </location>
</feature>
<evidence type="ECO:0000256" key="3">
    <source>
        <dbReference type="ARBA" id="ARBA00022692"/>
    </source>
</evidence>
<dbReference type="RefSeq" id="WP_007365264.1">
    <property type="nucleotide sequence ID" value="NZ_ACLR01000123.1"/>
</dbReference>
<gene>
    <name evidence="9" type="ORF">PORUE0001_0634</name>
</gene>
<dbReference type="PANTHER" id="PTHR32309:SF13">
    <property type="entry name" value="FERRIC ENTEROBACTIN TRANSPORT PROTEIN FEPE"/>
    <property type="match status" value="1"/>
</dbReference>
<dbReference type="InterPro" id="IPR032807">
    <property type="entry name" value="GNVR"/>
</dbReference>
<keyword evidence="3 6" id="KW-0812">Transmembrane</keyword>
<keyword evidence="4 6" id="KW-1133">Transmembrane helix</keyword>
<comment type="subcellular location">
    <subcellularLocation>
        <location evidence="1">Cell membrane</location>
        <topology evidence="1">Multi-pass membrane protein</topology>
    </subcellularLocation>
</comment>
<evidence type="ECO:0000256" key="4">
    <source>
        <dbReference type="ARBA" id="ARBA00022989"/>
    </source>
</evidence>
<dbReference type="GO" id="GO:0005886">
    <property type="term" value="C:plasma membrane"/>
    <property type="evidence" value="ECO:0007669"/>
    <property type="project" value="UniProtKB-SubCell"/>
</dbReference>
<dbReference type="AlphaFoldDB" id="C2MBF7"/>
<dbReference type="PANTHER" id="PTHR32309">
    <property type="entry name" value="TYROSINE-PROTEIN KINASE"/>
    <property type="match status" value="1"/>
</dbReference>
<dbReference type="Pfam" id="PF02706">
    <property type="entry name" value="Wzz"/>
    <property type="match status" value="1"/>
</dbReference>
<evidence type="ECO:0000256" key="1">
    <source>
        <dbReference type="ARBA" id="ARBA00004651"/>
    </source>
</evidence>
<feature type="transmembrane region" description="Helical" evidence="6">
    <location>
        <begin position="33"/>
        <end position="53"/>
    </location>
</feature>
<evidence type="ECO:0000259" key="7">
    <source>
        <dbReference type="Pfam" id="PF02706"/>
    </source>
</evidence>
<dbReference type="InterPro" id="IPR050445">
    <property type="entry name" value="Bact_polysacc_biosynth/exp"/>
</dbReference>
<comment type="caution">
    <text evidence="9">The sequence shown here is derived from an EMBL/GenBank/DDBJ whole genome shotgun (WGS) entry which is preliminary data.</text>
</comment>